<dbReference type="GO" id="GO:0016491">
    <property type="term" value="F:oxidoreductase activity"/>
    <property type="evidence" value="ECO:0007669"/>
    <property type="project" value="UniProtKB-KW"/>
</dbReference>
<dbReference type="EMBL" id="AFNV02000009">
    <property type="protein sequence ID" value="ERJ19416.1"/>
    <property type="molecule type" value="Genomic_DNA"/>
</dbReference>
<dbReference type="eggNOG" id="COG3950">
    <property type="taxonomic scope" value="Bacteria"/>
</dbReference>
<evidence type="ECO:0000313" key="2">
    <source>
        <dbReference type="EMBL" id="ERJ19416.1"/>
    </source>
</evidence>
<evidence type="ECO:0000313" key="3">
    <source>
        <dbReference type="Proteomes" id="UP000006242"/>
    </source>
</evidence>
<keyword evidence="3" id="KW-1185">Reference proteome</keyword>
<dbReference type="InterPro" id="IPR041685">
    <property type="entry name" value="AAA_GajA/Old/RecF-like"/>
</dbReference>
<dbReference type="Pfam" id="PF13175">
    <property type="entry name" value="AAA_15"/>
    <property type="match status" value="1"/>
</dbReference>
<dbReference type="InterPro" id="IPR027417">
    <property type="entry name" value="P-loop_NTPase"/>
</dbReference>
<comment type="caution">
    <text evidence="2">The sequence shown here is derived from an EMBL/GenBank/DDBJ whole genome shotgun (WGS) entry which is preliminary data.</text>
</comment>
<dbReference type="RefSeq" id="WP_021031533.1">
    <property type="nucleotide sequence ID" value="NZ_AFNV02000009.1"/>
</dbReference>
<dbReference type="PANTHER" id="PTHR43581:SF2">
    <property type="entry name" value="EXCINUCLEASE ATPASE SUBUNIT"/>
    <property type="match status" value="1"/>
</dbReference>
<reference evidence="2 3" key="1">
    <citation type="journal article" date="2011" name="J. Bacteriol.">
        <title>Genome sequence of Salinisphaera shabanensis, a gammaproteobacterium from the harsh, variable environment of the brine-seawater interface of the Shaban Deep in the Red Sea.</title>
        <authorList>
            <person name="Antunes A."/>
            <person name="Alam I."/>
            <person name="Bajic V.B."/>
            <person name="Stingl U."/>
        </authorList>
    </citation>
    <scope>NUCLEOTIDE SEQUENCE [LARGE SCALE GENOMIC DNA]</scope>
    <source>
        <strain evidence="2 3">E1L3A</strain>
    </source>
</reference>
<reference evidence="2 3" key="2">
    <citation type="journal article" date="2013" name="PLoS ONE">
        <title>INDIGO - INtegrated Data Warehouse of MIcrobial GenOmes with Examples from the Red Sea Extremophiles.</title>
        <authorList>
            <person name="Alam I."/>
            <person name="Antunes A."/>
            <person name="Kamau A.A."/>
            <person name="Ba Alawi W."/>
            <person name="Kalkatawi M."/>
            <person name="Stingl U."/>
            <person name="Bajic V.B."/>
        </authorList>
    </citation>
    <scope>NUCLEOTIDE SEQUENCE [LARGE SCALE GENOMIC DNA]</scope>
    <source>
        <strain evidence="2 3">E1L3A</strain>
    </source>
</reference>
<evidence type="ECO:0000259" key="1">
    <source>
        <dbReference type="SMART" id="SM00382"/>
    </source>
</evidence>
<accession>U2E6M8</accession>
<name>U2E6M8_9GAMM</name>
<keyword evidence="2" id="KW-0560">Oxidoreductase</keyword>
<gene>
    <name evidence="2" type="ORF">SSPSH_001484</name>
</gene>
<protein>
    <submittedName>
        <fullName evidence="2">NADH dehydrogenase I subunit B protein</fullName>
        <ecNumber evidence="2">1.6.5.3</ecNumber>
    </submittedName>
</protein>
<dbReference type="AlphaFoldDB" id="U2E6M8"/>
<feature type="domain" description="AAA+ ATPase" evidence="1">
    <location>
        <begin position="29"/>
        <end position="444"/>
    </location>
</feature>
<dbReference type="SUPFAM" id="SSF52540">
    <property type="entry name" value="P-loop containing nucleoside triphosphate hydrolases"/>
    <property type="match status" value="1"/>
</dbReference>
<dbReference type="SMART" id="SM00382">
    <property type="entry name" value="AAA"/>
    <property type="match status" value="1"/>
</dbReference>
<organism evidence="2 3">
    <name type="scientific">Salinisphaera shabanensis E1L3A</name>
    <dbReference type="NCBI Taxonomy" id="1033802"/>
    <lineage>
        <taxon>Bacteria</taxon>
        <taxon>Pseudomonadati</taxon>
        <taxon>Pseudomonadota</taxon>
        <taxon>Gammaproteobacteria</taxon>
        <taxon>Salinisphaerales</taxon>
        <taxon>Salinisphaeraceae</taxon>
        <taxon>Salinisphaera</taxon>
    </lineage>
</organism>
<dbReference type="OrthoDB" id="9815944at2"/>
<proteinExistence type="predicted"/>
<dbReference type="CDD" id="cd00267">
    <property type="entry name" value="ABC_ATPase"/>
    <property type="match status" value="1"/>
</dbReference>
<dbReference type="Proteomes" id="UP000006242">
    <property type="component" value="Unassembled WGS sequence"/>
</dbReference>
<sequence length="450" mass="51530">MELKPKSNTVESVAIQDLWNERDVELHLNSDVTFLIGENGTRKTTTINLLVAALTADLPTLDRIPFTKISIKLSSAADRTKPVIEIAKKHRKQMPFAEVSYRIRDTTSGPATDYSLDEFYDQFDIHKPGYRRRRRVYRQPDGTLIHRQAIERKSNEKSIYQHLRELTSVSWLSVHRSPVGTDPGGDSQKSAVDTKVDELSDRMIRYFSQLEKSASDLVNSFQKEIFFNLLADRNIPLTTADNSDDTIKQEKSSLSDIFEQFNLHHDQYSAKLEKHFSNYGKAAEKLQNDEPLKTLDIAAVILTSRIHSLVQEWTKMKARENKIHEPRTLFLNLINSFYKRKKLTISDQNEPVIETAKQKNIPLSYLSSGEKQIFIILGEALLQENRPSIYVADEPELSLHVAWQEKLVDSITSMNPNVQLFIATHSPDIVGRHSDKLIDMGQYFGDDESV</sequence>
<dbReference type="PANTHER" id="PTHR43581">
    <property type="entry name" value="ATP/GTP PHOSPHATASE"/>
    <property type="match status" value="1"/>
</dbReference>
<dbReference type="InterPro" id="IPR051396">
    <property type="entry name" value="Bact_Antivir_Def_Nuclease"/>
</dbReference>
<dbReference type="InterPro" id="IPR003593">
    <property type="entry name" value="AAA+_ATPase"/>
</dbReference>
<dbReference type="Gene3D" id="3.40.50.300">
    <property type="entry name" value="P-loop containing nucleotide triphosphate hydrolases"/>
    <property type="match status" value="1"/>
</dbReference>
<dbReference type="EC" id="1.6.5.3" evidence="2"/>